<evidence type="ECO:0000256" key="2">
    <source>
        <dbReference type="ARBA" id="ARBA00023002"/>
    </source>
</evidence>
<proteinExistence type="inferred from homology"/>
<feature type="domain" description="Aldehyde dehydrogenase" evidence="5">
    <location>
        <begin position="27"/>
        <end position="499"/>
    </location>
</feature>
<sequence length="503" mass="53126">MTSALQTASSVEADIRLAEKMFIGGEWVAATSGRTLPVYDPADGRVVVEVSASDASDVDRAVAAARAAFAPGGSWRSLTPQARGRLIWRLADLIEENAERLAALDSIDSGKPINEMRYFDIPFSVDVLRYYAGWTTKITGETIPISYPASHGGRFHAYTLKEPVGVVAAIVPWNLPLLMAVKKLAPALATGCTIVLKPAEQTPISIALLAQLTVEAGIPAGVVNYVTGFGETAGAALVEHPGVDKVTFTGSVPTGKAIVRAATGNLKRVSLELGGKSPNIVFDDADLDAVIAGAAAAAFATQGESCIAGSRLYVQRGVFDEVVQRLAKHAASITLGRGTDPATQMGPLISAEHRDKVLGYVEIGVSEGAEVVTGGRAPQGESYAGGYFVEPTVIVNARPDSRIMHEEIFGPVVSVVPFDTEEEVLVLANNTRFGLGAGVWTRDVSRAHRMAAAIESGQVWVNCYQAADSALPFGGTKESGWGRETCRESLEEYLETKTVVVSL</sequence>
<dbReference type="PANTHER" id="PTHR11699">
    <property type="entry name" value="ALDEHYDE DEHYDROGENASE-RELATED"/>
    <property type="match status" value="1"/>
</dbReference>
<dbReference type="OrthoDB" id="3495787at2"/>
<evidence type="ECO:0000313" key="6">
    <source>
        <dbReference type="EMBL" id="SCL21289.1"/>
    </source>
</evidence>
<evidence type="ECO:0000256" key="4">
    <source>
        <dbReference type="RuleBase" id="RU003345"/>
    </source>
</evidence>
<dbReference type="InterPro" id="IPR015590">
    <property type="entry name" value="Aldehyde_DH_dom"/>
</dbReference>
<evidence type="ECO:0000259" key="5">
    <source>
        <dbReference type="Pfam" id="PF00171"/>
    </source>
</evidence>
<dbReference type="STRING" id="145854.GA0074692_1138"/>
<dbReference type="Pfam" id="PF00171">
    <property type="entry name" value="Aldedh"/>
    <property type="match status" value="1"/>
</dbReference>
<evidence type="ECO:0000256" key="1">
    <source>
        <dbReference type="ARBA" id="ARBA00009986"/>
    </source>
</evidence>
<dbReference type="RefSeq" id="WP_091640063.1">
    <property type="nucleotide sequence ID" value="NZ_FMHW01000002.1"/>
</dbReference>
<dbReference type="InterPro" id="IPR016162">
    <property type="entry name" value="Ald_DH_N"/>
</dbReference>
<name>A0A1C6RW60_9ACTN</name>
<reference evidence="7" key="1">
    <citation type="submission" date="2016-06" db="EMBL/GenBank/DDBJ databases">
        <authorList>
            <person name="Varghese N."/>
            <person name="Submissions Spin"/>
        </authorList>
    </citation>
    <scope>NUCLEOTIDE SEQUENCE [LARGE SCALE GENOMIC DNA]</scope>
    <source>
        <strain evidence="7">DSM 43817</strain>
    </source>
</reference>
<evidence type="ECO:0000256" key="3">
    <source>
        <dbReference type="PROSITE-ProRule" id="PRU10007"/>
    </source>
</evidence>
<dbReference type="PROSITE" id="PS00687">
    <property type="entry name" value="ALDEHYDE_DEHYDR_GLU"/>
    <property type="match status" value="1"/>
</dbReference>
<dbReference type="Gene3D" id="3.40.605.10">
    <property type="entry name" value="Aldehyde Dehydrogenase, Chain A, domain 1"/>
    <property type="match status" value="1"/>
</dbReference>
<keyword evidence="2 4" id="KW-0560">Oxidoreductase</keyword>
<dbReference type="PROSITE" id="PS00070">
    <property type="entry name" value="ALDEHYDE_DEHYDR_CYS"/>
    <property type="match status" value="1"/>
</dbReference>
<feature type="active site" evidence="3">
    <location>
        <position position="272"/>
    </location>
</feature>
<evidence type="ECO:0000313" key="7">
    <source>
        <dbReference type="Proteomes" id="UP000198959"/>
    </source>
</evidence>
<dbReference type="Proteomes" id="UP000198959">
    <property type="component" value="Unassembled WGS sequence"/>
</dbReference>
<dbReference type="GO" id="GO:0016620">
    <property type="term" value="F:oxidoreductase activity, acting on the aldehyde or oxo group of donors, NAD or NADP as acceptor"/>
    <property type="evidence" value="ECO:0007669"/>
    <property type="project" value="InterPro"/>
</dbReference>
<dbReference type="Gene3D" id="3.40.309.10">
    <property type="entry name" value="Aldehyde Dehydrogenase, Chain A, domain 2"/>
    <property type="match status" value="1"/>
</dbReference>
<dbReference type="EMBL" id="FMHW01000002">
    <property type="protein sequence ID" value="SCL21289.1"/>
    <property type="molecule type" value="Genomic_DNA"/>
</dbReference>
<dbReference type="FunFam" id="3.40.605.10:FF:000007">
    <property type="entry name" value="NAD/NADP-dependent betaine aldehyde dehydrogenase"/>
    <property type="match status" value="1"/>
</dbReference>
<dbReference type="AlphaFoldDB" id="A0A1C6RW60"/>
<comment type="similarity">
    <text evidence="1 4">Belongs to the aldehyde dehydrogenase family.</text>
</comment>
<organism evidence="6 7">
    <name type="scientific">Micromonospora pallida</name>
    <dbReference type="NCBI Taxonomy" id="145854"/>
    <lineage>
        <taxon>Bacteria</taxon>
        <taxon>Bacillati</taxon>
        <taxon>Actinomycetota</taxon>
        <taxon>Actinomycetes</taxon>
        <taxon>Micromonosporales</taxon>
        <taxon>Micromonosporaceae</taxon>
        <taxon>Micromonospora</taxon>
    </lineage>
</organism>
<accession>A0A1C6RW60</accession>
<dbReference type="InterPro" id="IPR016161">
    <property type="entry name" value="Ald_DH/histidinol_DH"/>
</dbReference>
<dbReference type="SUPFAM" id="SSF53720">
    <property type="entry name" value="ALDH-like"/>
    <property type="match status" value="1"/>
</dbReference>
<dbReference type="FunFam" id="3.40.309.10:FF:000012">
    <property type="entry name" value="Betaine aldehyde dehydrogenase"/>
    <property type="match status" value="1"/>
</dbReference>
<protein>
    <submittedName>
        <fullName evidence="6">Phenylacetaldehyde dehydrogenase</fullName>
    </submittedName>
</protein>
<keyword evidence="7" id="KW-1185">Reference proteome</keyword>
<dbReference type="InterPro" id="IPR016163">
    <property type="entry name" value="Ald_DH_C"/>
</dbReference>
<dbReference type="InterPro" id="IPR016160">
    <property type="entry name" value="Ald_DH_CS_CYS"/>
</dbReference>
<dbReference type="InterPro" id="IPR029510">
    <property type="entry name" value="Ald_DH_CS_GLU"/>
</dbReference>
<gene>
    <name evidence="6" type="ORF">GA0074692_1138</name>
</gene>